<gene>
    <name evidence="3" type="ORF">GIW81_18110</name>
</gene>
<comment type="caution">
    <text evidence="3">The sequence shown here is derived from an EMBL/GenBank/DDBJ whole genome shotgun (WGS) entry which is preliminary data.</text>
</comment>
<evidence type="ECO:0000256" key="1">
    <source>
        <dbReference type="SAM" id="MobiDB-lite"/>
    </source>
</evidence>
<reference evidence="3 4" key="1">
    <citation type="submission" date="2019-11" db="EMBL/GenBank/DDBJ databases">
        <title>Identification of a novel strain.</title>
        <authorList>
            <person name="Xu Q."/>
            <person name="Wang G."/>
        </authorList>
    </citation>
    <scope>NUCLEOTIDE SEQUENCE [LARGE SCALE GENOMIC DNA]</scope>
    <source>
        <strain evidence="4">xq</strain>
    </source>
</reference>
<evidence type="ECO:0008006" key="5">
    <source>
        <dbReference type="Google" id="ProtNLM"/>
    </source>
</evidence>
<feature type="chain" id="PRO_5026228437" description="HdeA/HdeB family protein" evidence="2">
    <location>
        <begin position="20"/>
        <end position="131"/>
    </location>
</feature>
<keyword evidence="2" id="KW-0732">Signal</keyword>
<dbReference type="EMBL" id="WMBQ01000002">
    <property type="protein sequence ID" value="MTD96258.1"/>
    <property type="molecule type" value="Genomic_DNA"/>
</dbReference>
<name>A0A6I3KPP0_9HYPH</name>
<feature type="signal peptide" evidence="2">
    <location>
        <begin position="1"/>
        <end position="19"/>
    </location>
</feature>
<evidence type="ECO:0000313" key="3">
    <source>
        <dbReference type="EMBL" id="MTD96258.1"/>
    </source>
</evidence>
<keyword evidence="4" id="KW-1185">Reference proteome</keyword>
<organism evidence="3 4">
    <name type="scientific">Hyphomicrobium album</name>
    <dbReference type="NCBI Taxonomy" id="2665159"/>
    <lineage>
        <taxon>Bacteria</taxon>
        <taxon>Pseudomonadati</taxon>
        <taxon>Pseudomonadota</taxon>
        <taxon>Alphaproteobacteria</taxon>
        <taxon>Hyphomicrobiales</taxon>
        <taxon>Hyphomicrobiaceae</taxon>
        <taxon>Hyphomicrobium</taxon>
    </lineage>
</organism>
<evidence type="ECO:0000256" key="2">
    <source>
        <dbReference type="SAM" id="SignalP"/>
    </source>
</evidence>
<dbReference type="Proteomes" id="UP000440694">
    <property type="component" value="Unassembled WGS sequence"/>
</dbReference>
<accession>A0A6I3KPP0</accession>
<feature type="compositionally biased region" description="Basic and acidic residues" evidence="1">
    <location>
        <begin position="28"/>
        <end position="41"/>
    </location>
</feature>
<dbReference type="RefSeq" id="WP_154740700.1">
    <property type="nucleotide sequence ID" value="NZ_WMBQ01000002.1"/>
</dbReference>
<protein>
    <recommendedName>
        <fullName evidence="5">HdeA/HdeB family protein</fullName>
    </recommendedName>
</protein>
<evidence type="ECO:0000313" key="4">
    <source>
        <dbReference type="Proteomes" id="UP000440694"/>
    </source>
</evidence>
<sequence length="131" mass="14946">MYRYFILLLAMLMATTTVAARDKHRSKPREDSTASERRDDRGRGRVCLDRVRGLGTQWIGEQGALDAAKKDWMERVRYYHGETFLDLSHAADFAKRCGRVSIGEVAGQVLYRCEIEARPCKGSFESLDAQK</sequence>
<feature type="region of interest" description="Disordered" evidence="1">
    <location>
        <begin position="20"/>
        <end position="41"/>
    </location>
</feature>
<proteinExistence type="predicted"/>
<dbReference type="AlphaFoldDB" id="A0A6I3KPP0"/>